<proteinExistence type="predicted"/>
<name>A0A395IP73_9HELO</name>
<sequence length="102" mass="10784">MPSIKSLLLCATGALAVTSITQVKTDMSVIDQNIQTLTGQATSYTGGLTDALTILGSLYNIYSSFMEGATDASDLPASISNPTPSLSSNIPMRRSRSIARRR</sequence>
<feature type="region of interest" description="Disordered" evidence="1">
    <location>
        <begin position="73"/>
        <end position="102"/>
    </location>
</feature>
<dbReference type="AlphaFoldDB" id="A0A395IP73"/>
<evidence type="ECO:0000256" key="1">
    <source>
        <dbReference type="SAM" id="MobiDB-lite"/>
    </source>
</evidence>
<keyword evidence="2" id="KW-0732">Signal</keyword>
<comment type="caution">
    <text evidence="3">The sequence shown here is derived from an EMBL/GenBank/DDBJ whole genome shotgun (WGS) entry which is preliminary data.</text>
</comment>
<gene>
    <name evidence="3" type="ORF">DID88_002576</name>
</gene>
<evidence type="ECO:0000313" key="4">
    <source>
        <dbReference type="Proteomes" id="UP000249056"/>
    </source>
</evidence>
<evidence type="ECO:0000313" key="3">
    <source>
        <dbReference type="EMBL" id="RAL62090.1"/>
    </source>
</evidence>
<feature type="signal peptide" evidence="2">
    <location>
        <begin position="1"/>
        <end position="16"/>
    </location>
</feature>
<dbReference type="EMBL" id="QKRW01000026">
    <property type="protein sequence ID" value="RAL62090.1"/>
    <property type="molecule type" value="Genomic_DNA"/>
</dbReference>
<dbReference type="OrthoDB" id="2422134at2759"/>
<keyword evidence="4" id="KW-1185">Reference proteome</keyword>
<accession>A0A395IP73</accession>
<feature type="compositionally biased region" description="Basic residues" evidence="1">
    <location>
        <begin position="93"/>
        <end position="102"/>
    </location>
</feature>
<evidence type="ECO:0000256" key="2">
    <source>
        <dbReference type="SAM" id="SignalP"/>
    </source>
</evidence>
<reference evidence="3 4" key="1">
    <citation type="submission" date="2018-06" db="EMBL/GenBank/DDBJ databases">
        <title>Genome Sequence of the Brown Rot Fungal Pathogen Monilinia fructigena.</title>
        <authorList>
            <person name="Landi L."/>
            <person name="De Miccolis Angelini R.M."/>
            <person name="Pollastro S."/>
            <person name="Abate D."/>
            <person name="Faretra F."/>
            <person name="Romanazzi G."/>
        </authorList>
    </citation>
    <scope>NUCLEOTIDE SEQUENCE [LARGE SCALE GENOMIC DNA]</scope>
    <source>
        <strain evidence="3 4">Mfrg269</strain>
    </source>
</reference>
<feature type="chain" id="PRO_5017442574" evidence="2">
    <location>
        <begin position="17"/>
        <end position="102"/>
    </location>
</feature>
<feature type="compositionally biased region" description="Polar residues" evidence="1">
    <location>
        <begin position="78"/>
        <end position="90"/>
    </location>
</feature>
<organism evidence="3 4">
    <name type="scientific">Monilinia fructigena</name>
    <dbReference type="NCBI Taxonomy" id="38457"/>
    <lineage>
        <taxon>Eukaryota</taxon>
        <taxon>Fungi</taxon>
        <taxon>Dikarya</taxon>
        <taxon>Ascomycota</taxon>
        <taxon>Pezizomycotina</taxon>
        <taxon>Leotiomycetes</taxon>
        <taxon>Helotiales</taxon>
        <taxon>Sclerotiniaceae</taxon>
        <taxon>Monilinia</taxon>
    </lineage>
</organism>
<protein>
    <submittedName>
        <fullName evidence="3">Uncharacterized protein</fullName>
    </submittedName>
</protein>
<dbReference type="Proteomes" id="UP000249056">
    <property type="component" value="Unassembled WGS sequence"/>
</dbReference>